<evidence type="ECO:0000256" key="2">
    <source>
        <dbReference type="SAM" id="MobiDB-lite"/>
    </source>
</evidence>
<reference evidence="5" key="1">
    <citation type="journal article" date="2017" name="bioRxiv">
        <title>Comparative analysis of the genomes of Stylophora pistillata and Acropora digitifera provides evidence for extensive differences between species of corals.</title>
        <authorList>
            <person name="Voolstra C.R."/>
            <person name="Li Y."/>
            <person name="Liew Y.J."/>
            <person name="Baumgarten S."/>
            <person name="Zoccola D."/>
            <person name="Flot J.-F."/>
            <person name="Tambutte S."/>
            <person name="Allemand D."/>
            <person name="Aranda M."/>
        </authorList>
    </citation>
    <scope>NUCLEOTIDE SEQUENCE [LARGE SCALE GENOMIC DNA]</scope>
</reference>
<evidence type="ECO:0000259" key="3">
    <source>
        <dbReference type="SMART" id="SM01117"/>
    </source>
</evidence>
<evidence type="ECO:0000313" key="5">
    <source>
        <dbReference type="Proteomes" id="UP000225706"/>
    </source>
</evidence>
<proteinExistence type="inferred from homology"/>
<dbReference type="EMBL" id="LSMT01000756">
    <property type="protein sequence ID" value="PFX14603.1"/>
    <property type="molecule type" value="Genomic_DNA"/>
</dbReference>
<evidence type="ECO:0000256" key="1">
    <source>
        <dbReference type="ARBA" id="ARBA00038357"/>
    </source>
</evidence>
<name>A0A2B4RCS9_STYPI</name>
<dbReference type="STRING" id="50429.A0A2B4RCS9"/>
<dbReference type="Proteomes" id="UP000225706">
    <property type="component" value="Unassembled WGS sequence"/>
</dbReference>
<dbReference type="PANTHER" id="PTHR10281">
    <property type="entry name" value="MEMBRANE-ASSOCIATED PROGESTERONE RECEPTOR COMPONENT-RELATED"/>
    <property type="match status" value="1"/>
</dbReference>
<sequence length="177" mass="19968">MHLMSSRLFSKCAGTSISFGLRALASNHGCVRFKKPPPPPREKPLEPMKKRDFTPQELVEYDGVKQKRVLLAVNGKVFDVTRGKDFYGPGGPYSVFGGHDASRGLATFSVGNDAVKTEYDDLSDLNSMQMDSLREWETQFLEKYDMVGRLLKPGEKHQQYDESETEEEDGKGDKKEQ</sequence>
<dbReference type="SMART" id="SM01117">
    <property type="entry name" value="Cyt-b5"/>
    <property type="match status" value="1"/>
</dbReference>
<dbReference type="SUPFAM" id="SSF55856">
    <property type="entry name" value="Cytochrome b5-like heme/steroid binding domain"/>
    <property type="match status" value="1"/>
</dbReference>
<protein>
    <submittedName>
        <fullName evidence="4">Membrane-associated progesterone receptor component 2</fullName>
    </submittedName>
</protein>
<comment type="similarity">
    <text evidence="1">Belongs to the cytochrome b5 family. MAPR subfamily.</text>
</comment>
<keyword evidence="4" id="KW-0675">Receptor</keyword>
<feature type="compositionally biased region" description="Acidic residues" evidence="2">
    <location>
        <begin position="161"/>
        <end position="170"/>
    </location>
</feature>
<keyword evidence="5" id="KW-1185">Reference proteome</keyword>
<dbReference type="Gene3D" id="3.10.120.10">
    <property type="entry name" value="Cytochrome b5-like heme/steroid binding domain"/>
    <property type="match status" value="1"/>
</dbReference>
<dbReference type="AlphaFoldDB" id="A0A2B4RCS9"/>
<feature type="domain" description="Cytochrome b5 heme-binding" evidence="3">
    <location>
        <begin position="53"/>
        <end position="151"/>
    </location>
</feature>
<dbReference type="GO" id="GO:0005783">
    <property type="term" value="C:endoplasmic reticulum"/>
    <property type="evidence" value="ECO:0007669"/>
    <property type="project" value="TreeGrafter"/>
</dbReference>
<dbReference type="InterPro" id="IPR050577">
    <property type="entry name" value="MAPR/NEUFC/NENF-like"/>
</dbReference>
<gene>
    <name evidence="4" type="primary">Pgrmc2</name>
    <name evidence="4" type="ORF">AWC38_SpisGene21224</name>
</gene>
<dbReference type="PANTHER" id="PTHR10281:SF106">
    <property type="entry name" value="IP06960P-RELATED"/>
    <property type="match status" value="1"/>
</dbReference>
<accession>A0A2B4RCS9</accession>
<evidence type="ECO:0000313" key="4">
    <source>
        <dbReference type="EMBL" id="PFX14603.1"/>
    </source>
</evidence>
<organism evidence="4 5">
    <name type="scientific">Stylophora pistillata</name>
    <name type="common">Smooth cauliflower coral</name>
    <dbReference type="NCBI Taxonomy" id="50429"/>
    <lineage>
        <taxon>Eukaryota</taxon>
        <taxon>Metazoa</taxon>
        <taxon>Cnidaria</taxon>
        <taxon>Anthozoa</taxon>
        <taxon>Hexacorallia</taxon>
        <taxon>Scleractinia</taxon>
        <taxon>Astrocoeniina</taxon>
        <taxon>Pocilloporidae</taxon>
        <taxon>Stylophora</taxon>
    </lineage>
</organism>
<feature type="region of interest" description="Disordered" evidence="2">
    <location>
        <begin position="152"/>
        <end position="177"/>
    </location>
</feature>
<dbReference type="Pfam" id="PF00173">
    <property type="entry name" value="Cyt-b5"/>
    <property type="match status" value="1"/>
</dbReference>
<dbReference type="GO" id="GO:0016020">
    <property type="term" value="C:membrane"/>
    <property type="evidence" value="ECO:0007669"/>
    <property type="project" value="TreeGrafter"/>
</dbReference>
<comment type="caution">
    <text evidence="4">The sequence shown here is derived from an EMBL/GenBank/DDBJ whole genome shotgun (WGS) entry which is preliminary data.</text>
</comment>
<dbReference type="OrthoDB" id="547796at2759"/>
<dbReference type="InterPro" id="IPR001199">
    <property type="entry name" value="Cyt_B5-like_heme/steroid-bd"/>
</dbReference>
<dbReference type="InterPro" id="IPR036400">
    <property type="entry name" value="Cyt_B5-like_heme/steroid_sf"/>
</dbReference>
<dbReference type="FunFam" id="3.10.120.10:FF:000003">
    <property type="entry name" value="membrane-associated progesterone receptor component 1"/>
    <property type="match status" value="1"/>
</dbReference>